<evidence type="ECO:0000313" key="5">
    <source>
        <dbReference type="Proteomes" id="UP000018851"/>
    </source>
</evidence>
<feature type="DNA-binding region" description="OmpR/PhoB-type" evidence="2">
    <location>
        <begin position="12"/>
        <end position="110"/>
    </location>
</feature>
<dbReference type="InterPro" id="IPR036388">
    <property type="entry name" value="WH-like_DNA-bd_sf"/>
</dbReference>
<dbReference type="RefSeq" id="WP_025293165.1">
    <property type="nucleotide sequence ID" value="NZ_CP006644.1"/>
</dbReference>
<dbReference type="PROSITE" id="PS51755">
    <property type="entry name" value="OMPR_PHOB"/>
    <property type="match status" value="1"/>
</dbReference>
<dbReference type="SMART" id="SM00382">
    <property type="entry name" value="AAA"/>
    <property type="match status" value="1"/>
</dbReference>
<dbReference type="SMART" id="SM00862">
    <property type="entry name" value="Trans_reg_C"/>
    <property type="match status" value="1"/>
</dbReference>
<gene>
    <name evidence="4" type="ORF">NX02_16450</name>
</gene>
<dbReference type="GO" id="GO:0006355">
    <property type="term" value="P:regulation of DNA-templated transcription"/>
    <property type="evidence" value="ECO:0007669"/>
    <property type="project" value="InterPro"/>
</dbReference>
<dbReference type="SUPFAM" id="SSF52540">
    <property type="entry name" value="P-loop containing nucleoside triphosphate hydrolases"/>
    <property type="match status" value="1"/>
</dbReference>
<dbReference type="PATRIC" id="fig|1123269.5.peg.3220"/>
<evidence type="ECO:0000256" key="2">
    <source>
        <dbReference type="PROSITE-ProRule" id="PRU01091"/>
    </source>
</evidence>
<dbReference type="PANTHER" id="PTHR47691">
    <property type="entry name" value="REGULATOR-RELATED"/>
    <property type="match status" value="1"/>
</dbReference>
<dbReference type="Gene3D" id="1.10.10.10">
    <property type="entry name" value="Winged helix-like DNA-binding domain superfamily/Winged helix DNA-binding domain"/>
    <property type="match status" value="1"/>
</dbReference>
<proteinExistence type="predicted"/>
<dbReference type="Proteomes" id="UP000018851">
    <property type="component" value="Chromosome"/>
</dbReference>
<dbReference type="EMBL" id="CP006644">
    <property type="protein sequence ID" value="AHE54969.1"/>
    <property type="molecule type" value="Genomic_DNA"/>
</dbReference>
<dbReference type="CDD" id="cd00383">
    <property type="entry name" value="trans_reg_C"/>
    <property type="match status" value="1"/>
</dbReference>
<dbReference type="STRING" id="1123269.NX02_16450"/>
<dbReference type="Gene3D" id="3.40.50.300">
    <property type="entry name" value="P-loop containing nucleotide triphosphate hydrolases"/>
    <property type="match status" value="1"/>
</dbReference>
<dbReference type="GO" id="GO:0003677">
    <property type="term" value="F:DNA binding"/>
    <property type="evidence" value="ECO:0007669"/>
    <property type="project" value="UniProtKB-UniRule"/>
</dbReference>
<dbReference type="eggNOG" id="COG3710">
    <property type="taxonomic scope" value="Bacteria"/>
</dbReference>
<dbReference type="PANTHER" id="PTHR47691:SF3">
    <property type="entry name" value="HTH-TYPE TRANSCRIPTIONAL REGULATOR RV0890C-RELATED"/>
    <property type="match status" value="1"/>
</dbReference>
<dbReference type="GO" id="GO:0000160">
    <property type="term" value="P:phosphorelay signal transduction system"/>
    <property type="evidence" value="ECO:0007669"/>
    <property type="project" value="InterPro"/>
</dbReference>
<dbReference type="InterPro" id="IPR027417">
    <property type="entry name" value="P-loop_NTPase"/>
</dbReference>
<dbReference type="Pfam" id="PF00486">
    <property type="entry name" value="Trans_reg_C"/>
    <property type="match status" value="1"/>
</dbReference>
<dbReference type="HOGENOM" id="CLU_004665_7_0_5"/>
<reference evidence="4 5" key="1">
    <citation type="submission" date="2013-07" db="EMBL/GenBank/DDBJ databases">
        <title>Completed genome of Sphingomonas sanxanigenens NX02.</title>
        <authorList>
            <person name="Ma T."/>
            <person name="Huang H."/>
            <person name="Wu M."/>
            <person name="Li X."/>
            <person name="Li G."/>
        </authorList>
    </citation>
    <scope>NUCLEOTIDE SEQUENCE [LARGE SCALE GENOMIC DNA]</scope>
    <source>
        <strain evidence="4 5">NX02</strain>
    </source>
</reference>
<dbReference type="InterPro" id="IPR016032">
    <property type="entry name" value="Sig_transdc_resp-reg_C-effctor"/>
</dbReference>
<accession>W0AAL6</accession>
<protein>
    <recommendedName>
        <fullName evidence="3">OmpR/PhoB-type domain-containing protein</fullName>
    </recommendedName>
</protein>
<dbReference type="SUPFAM" id="SSF46894">
    <property type="entry name" value="C-terminal effector domain of the bipartite response regulators"/>
    <property type="match status" value="1"/>
</dbReference>
<dbReference type="OrthoDB" id="4473689at2"/>
<evidence type="ECO:0000313" key="4">
    <source>
        <dbReference type="EMBL" id="AHE54969.1"/>
    </source>
</evidence>
<feature type="domain" description="OmpR/PhoB-type" evidence="3">
    <location>
        <begin position="12"/>
        <end position="110"/>
    </location>
</feature>
<keyword evidence="1 2" id="KW-0238">DNA-binding</keyword>
<keyword evidence="5" id="KW-1185">Reference proteome</keyword>
<dbReference type="InterPro" id="IPR001867">
    <property type="entry name" value="OmpR/PhoB-type_DNA-bd"/>
</dbReference>
<dbReference type="InterPro" id="IPR003593">
    <property type="entry name" value="AAA+_ATPase"/>
</dbReference>
<dbReference type="eggNOG" id="COG3903">
    <property type="taxonomic scope" value="Bacteria"/>
</dbReference>
<evidence type="ECO:0000256" key="1">
    <source>
        <dbReference type="ARBA" id="ARBA00023125"/>
    </source>
</evidence>
<evidence type="ECO:0000259" key="3">
    <source>
        <dbReference type="PROSITE" id="PS51755"/>
    </source>
</evidence>
<organism evidence="4 5">
    <name type="scientific">Sphingomonas sanxanigenens DSM 19645 = NX02</name>
    <dbReference type="NCBI Taxonomy" id="1123269"/>
    <lineage>
        <taxon>Bacteria</taxon>
        <taxon>Pseudomonadati</taxon>
        <taxon>Pseudomonadota</taxon>
        <taxon>Alphaproteobacteria</taxon>
        <taxon>Sphingomonadales</taxon>
        <taxon>Sphingomonadaceae</taxon>
        <taxon>Sphingomonas</taxon>
    </lineage>
</organism>
<sequence>MAGQSNDEAGWERIYAFGPYRLIPSRQRLLHGNLPVRLGGRAFELLCLLVQRSGTLVDKKDLMAAAWPDTFVHDSNLKVNMHNLRRSLGDTQMPPTYIATIAGRGYRFVAPVQVGDRPMGEDEAAPGDVEPRSFPAAREMVGRDTEVAAILADLRAHRHVSVVGAGGIGKTTVALAAAHAFEADCPDGLCFVDLATIDDPLLLPSALVAALGLRGNPGDLLAAAVEHLRGRRMLVLLDSCEHVLPAATLFAGRLAAAGGAALLLATSREPLRLADEHVVWLDALAVPPPGMPLTAATALGFSAIDLFVRRAAEWSGYQLVDGDCAAIARVCRALDGVPLAIELVAAKVDQHPVGTLPAMLNEHLGFRNRQAGTAPLRHETLMETIDWSYRLLSRDEAAVHRLVSVFADAFEQDDAVAIAAAAPLAPVAVAVALGGLVAKSLLAAQVDGPALRYRLLDSTRRHAARRRREEGGDVRALPAHAERLLAIFEHAEEEWHWRDTAEWTRLYRRRLPDLRAALAWAFGEGGDAALGIRLTVAAIPLWFEASLMSEAQAAVERALDRAASVPCDDLLEAKLAGFRAWSMIYTRTLLPGIEAAWRDAIALAQRAGSEGHSLRAQVGLCFFLIQTGRMAEAAAYAEMFVGAPDAAGAITPEIERMRAWARAFGGELAESRAVLDRLAATYDRPDGRSRMAGIQVDRFIGIRCYLPFVAWLGGDADTAAAAADAAVSAAGSLGHIVSESNALGLAALPVALWTGDEAALDRYTALLRANLEREPIALWAPVARFFAAALADLRGSDATAAMREAIDGLLEARFTMRIGMHLGLLADALARHGRLEEAIATIADAHRYNAAQGERWCHAETQRIDAAILERAGQTAAAETLRRAALADARAIGALAFELRVATDLAAQRVDSGRFAEAVTLLAPVRRRFGEGLATRDLVAAAALLRRAEAGKTRSA</sequence>
<dbReference type="PRINTS" id="PR00364">
    <property type="entry name" value="DISEASERSIST"/>
</dbReference>
<name>W0AAL6_9SPHN</name>
<dbReference type="KEGG" id="ssan:NX02_16450"/>
<dbReference type="AlphaFoldDB" id="W0AAL6"/>